<evidence type="ECO:0000256" key="7">
    <source>
        <dbReference type="SAM" id="MobiDB-lite"/>
    </source>
</evidence>
<reference evidence="8" key="1">
    <citation type="submission" date="2022-08" db="EMBL/GenBank/DDBJ databases">
        <authorList>
            <person name="Gutierrez-Valencia J."/>
        </authorList>
    </citation>
    <scope>NUCLEOTIDE SEQUENCE</scope>
</reference>
<evidence type="ECO:0000256" key="1">
    <source>
        <dbReference type="ARBA" id="ARBA00004613"/>
    </source>
</evidence>
<keyword evidence="4 6" id="KW-0964">Secreted</keyword>
<proteinExistence type="inferred from homology"/>
<accession>A0AAV0IH41</accession>
<evidence type="ECO:0000256" key="4">
    <source>
        <dbReference type="ARBA" id="ARBA00022525"/>
    </source>
</evidence>
<dbReference type="InterPro" id="IPR010264">
    <property type="entry name" value="Self-incomp_S1"/>
</dbReference>
<comment type="subcellular location">
    <subcellularLocation>
        <location evidence="1 6">Secreted</location>
    </subcellularLocation>
</comment>
<comment type="similarity">
    <text evidence="2 6">Belongs to the plant self-incompatibility (S1) protein family.</text>
</comment>
<keyword evidence="9" id="KW-1185">Reference proteome</keyword>
<evidence type="ECO:0000256" key="5">
    <source>
        <dbReference type="ARBA" id="ARBA00022729"/>
    </source>
</evidence>
<keyword evidence="5 6" id="KW-0732">Signal</keyword>
<dbReference type="Pfam" id="PF05938">
    <property type="entry name" value="Self-incomp_S1"/>
    <property type="match status" value="1"/>
</dbReference>
<dbReference type="GO" id="GO:0005576">
    <property type="term" value="C:extracellular region"/>
    <property type="evidence" value="ECO:0007669"/>
    <property type="project" value="UniProtKB-SubCell"/>
</dbReference>
<dbReference type="EMBL" id="CAMGYJ010000003">
    <property type="protein sequence ID" value="CAI0396663.1"/>
    <property type="molecule type" value="Genomic_DNA"/>
</dbReference>
<feature type="chain" id="PRO_5043089027" description="S-protein homolog" evidence="6">
    <location>
        <begin position="17"/>
        <end position="167"/>
    </location>
</feature>
<keyword evidence="3 6" id="KW-0713">Self-incompatibility</keyword>
<dbReference type="PANTHER" id="PTHR31232">
    <property type="match status" value="1"/>
</dbReference>
<dbReference type="Proteomes" id="UP001154282">
    <property type="component" value="Unassembled WGS sequence"/>
</dbReference>
<comment type="caution">
    <text evidence="8">The sequence shown here is derived from an EMBL/GenBank/DDBJ whole genome shotgun (WGS) entry which is preliminary data.</text>
</comment>
<feature type="region of interest" description="Disordered" evidence="7">
    <location>
        <begin position="114"/>
        <end position="148"/>
    </location>
</feature>
<organism evidence="8 9">
    <name type="scientific">Linum tenue</name>
    <dbReference type="NCBI Taxonomy" id="586396"/>
    <lineage>
        <taxon>Eukaryota</taxon>
        <taxon>Viridiplantae</taxon>
        <taxon>Streptophyta</taxon>
        <taxon>Embryophyta</taxon>
        <taxon>Tracheophyta</taxon>
        <taxon>Spermatophyta</taxon>
        <taxon>Magnoliopsida</taxon>
        <taxon>eudicotyledons</taxon>
        <taxon>Gunneridae</taxon>
        <taxon>Pentapetalae</taxon>
        <taxon>rosids</taxon>
        <taxon>fabids</taxon>
        <taxon>Malpighiales</taxon>
        <taxon>Linaceae</taxon>
        <taxon>Linum</taxon>
    </lineage>
</organism>
<dbReference type="GO" id="GO:0060320">
    <property type="term" value="P:rejection of self pollen"/>
    <property type="evidence" value="ECO:0007669"/>
    <property type="project" value="UniProtKB-KW"/>
</dbReference>
<evidence type="ECO:0000256" key="3">
    <source>
        <dbReference type="ARBA" id="ARBA00022471"/>
    </source>
</evidence>
<feature type="signal peptide" evidence="6">
    <location>
        <begin position="1"/>
        <end position="16"/>
    </location>
</feature>
<dbReference type="PANTHER" id="PTHR31232:SF18">
    <property type="entry name" value="S-PROTEIN HOMOLOG"/>
    <property type="match status" value="1"/>
</dbReference>
<evidence type="ECO:0000256" key="6">
    <source>
        <dbReference type="RuleBase" id="RU367044"/>
    </source>
</evidence>
<evidence type="ECO:0000313" key="8">
    <source>
        <dbReference type="EMBL" id="CAI0396663.1"/>
    </source>
</evidence>
<gene>
    <name evidence="8" type="ORF">LITE_LOCUS9232</name>
</gene>
<evidence type="ECO:0000313" key="9">
    <source>
        <dbReference type="Proteomes" id="UP001154282"/>
    </source>
</evidence>
<sequence>MLRVAVVVAALMILRARPSTQHRTVSIENELRERKLIVHCRSKDDDIGANIVDVGSRFELGFAPNIFGRSLYWCKLAVQDRRLTFDAYDGKADHVGGHDVSWLVRDDGIHLVDPDASSTSELMPRGRNPIDFETHHHHPPQNSRRFEFPFPESCVTDIAKAKNPSRS</sequence>
<protein>
    <recommendedName>
        <fullName evidence="6">S-protein homolog</fullName>
    </recommendedName>
</protein>
<dbReference type="AlphaFoldDB" id="A0AAV0IH41"/>
<evidence type="ECO:0000256" key="2">
    <source>
        <dbReference type="ARBA" id="ARBA00005581"/>
    </source>
</evidence>
<name>A0AAV0IH41_9ROSI</name>